<dbReference type="KEGG" id="dmm:dnm_084490"/>
<name>A0A975GSS7_9BACT</name>
<protein>
    <submittedName>
        <fullName evidence="2">Carboxypeptidase regulatory-like domain-containing protein</fullName>
    </submittedName>
</protein>
<dbReference type="RefSeq" id="WP_207679762.1">
    <property type="nucleotide sequence ID" value="NZ_CP061800.1"/>
</dbReference>
<accession>A0A975GSS7</accession>
<evidence type="ECO:0000313" key="3">
    <source>
        <dbReference type="Proteomes" id="UP000663722"/>
    </source>
</evidence>
<dbReference type="Pfam" id="PF13620">
    <property type="entry name" value="CarboxypepD_reg"/>
    <property type="match status" value="2"/>
</dbReference>
<dbReference type="InterPro" id="IPR008969">
    <property type="entry name" value="CarboxyPept-like_regulatory"/>
</dbReference>
<feature type="chain" id="PRO_5037331245" evidence="1">
    <location>
        <begin position="31"/>
        <end position="236"/>
    </location>
</feature>
<dbReference type="SUPFAM" id="SSF49464">
    <property type="entry name" value="Carboxypeptidase regulatory domain-like"/>
    <property type="match status" value="2"/>
</dbReference>
<dbReference type="AlphaFoldDB" id="A0A975GSS7"/>
<organism evidence="2 3">
    <name type="scientific">Desulfonema magnum</name>
    <dbReference type="NCBI Taxonomy" id="45655"/>
    <lineage>
        <taxon>Bacteria</taxon>
        <taxon>Pseudomonadati</taxon>
        <taxon>Thermodesulfobacteriota</taxon>
        <taxon>Desulfobacteria</taxon>
        <taxon>Desulfobacterales</taxon>
        <taxon>Desulfococcaceae</taxon>
        <taxon>Desulfonema</taxon>
    </lineage>
</organism>
<reference evidence="2" key="1">
    <citation type="journal article" date="2021" name="Microb. Physiol.">
        <title>Proteogenomic Insights into the Physiology of Marine, Sulfate-Reducing, Filamentous Desulfonema limicola and Desulfonema magnum.</title>
        <authorList>
            <person name="Schnaars V."/>
            <person name="Wohlbrand L."/>
            <person name="Scheve S."/>
            <person name="Hinrichs C."/>
            <person name="Reinhardt R."/>
            <person name="Rabus R."/>
        </authorList>
    </citation>
    <scope>NUCLEOTIDE SEQUENCE</scope>
    <source>
        <strain evidence="2">4be13</strain>
    </source>
</reference>
<keyword evidence="2" id="KW-0378">Hydrolase</keyword>
<dbReference type="Proteomes" id="UP000663722">
    <property type="component" value="Chromosome"/>
</dbReference>
<evidence type="ECO:0000313" key="2">
    <source>
        <dbReference type="EMBL" id="QTA92370.1"/>
    </source>
</evidence>
<keyword evidence="2" id="KW-0645">Protease</keyword>
<keyword evidence="2" id="KW-0121">Carboxypeptidase</keyword>
<proteinExistence type="predicted"/>
<gene>
    <name evidence="2" type="ORF">dnm_084490</name>
</gene>
<sequence length="236" mass="26135">MIKKRLKFSSLFVVILFIAAVVSIPLATVAAEDRAKALDPCWWPGGCDNEEEETTTTLIYGVISDRTTGNPIDNAIVNAVSDGTVSHETETDERGNYWLNDLRSGKWKLTVTAEGYSSQTYTFNLSGQEVVVNLALKPERSLPADLSESAEDTETIVHGVVTKKNGKPIKKAKVKLKGTDKKTTKTDASGYYEFRDIEDGEWKLVVKAEGYKKATIFINISGGVYEEDFVLKKKKK</sequence>
<keyword evidence="1" id="KW-0732">Signal</keyword>
<keyword evidence="3" id="KW-1185">Reference proteome</keyword>
<dbReference type="GO" id="GO:0004180">
    <property type="term" value="F:carboxypeptidase activity"/>
    <property type="evidence" value="ECO:0007669"/>
    <property type="project" value="UniProtKB-KW"/>
</dbReference>
<evidence type="ECO:0000256" key="1">
    <source>
        <dbReference type="SAM" id="SignalP"/>
    </source>
</evidence>
<dbReference type="Gene3D" id="2.60.40.1120">
    <property type="entry name" value="Carboxypeptidase-like, regulatory domain"/>
    <property type="match status" value="2"/>
</dbReference>
<feature type="signal peptide" evidence="1">
    <location>
        <begin position="1"/>
        <end position="30"/>
    </location>
</feature>
<dbReference type="EMBL" id="CP061800">
    <property type="protein sequence ID" value="QTA92370.1"/>
    <property type="molecule type" value="Genomic_DNA"/>
</dbReference>